<evidence type="ECO:0000256" key="1">
    <source>
        <dbReference type="SAM" id="MobiDB-lite"/>
    </source>
</evidence>
<dbReference type="OrthoDB" id="641566at2759"/>
<evidence type="ECO:0000313" key="2">
    <source>
        <dbReference type="EMBL" id="OEL16085.1"/>
    </source>
</evidence>
<gene>
    <name evidence="2" type="ORF">BAE44_0022897</name>
</gene>
<dbReference type="STRING" id="888268.A0A1E5UTG1"/>
<dbReference type="Proteomes" id="UP000095767">
    <property type="component" value="Unassembled WGS sequence"/>
</dbReference>
<feature type="region of interest" description="Disordered" evidence="1">
    <location>
        <begin position="184"/>
        <end position="265"/>
    </location>
</feature>
<sequence length="276" mass="31118">MPGNFTMSINMSTEPDDFPGFPFIELESSDKHHHHHQHHSHQSNNSMSDDEEHDMIEDATDSPSGKSKKGSAWHRMKWTDPMVKLLITAVSYTGDDHCADLGGGRRHFIVMQKKGKWRAISKVMGELEKLQCVTTTMKDDAKKILNSKHLFYQEICSYHNNNRDHLPEDHALQNSLLHALRCKEEHDPRRDASVDADEDDQTADSDHEENDEGQHPAHTNMREPSMQRRAGHGDVALITSSSHKVSERSGPHGITADIDKISPDGTNLALLQKDLA</sequence>
<protein>
    <submittedName>
        <fullName evidence="2">Uncharacterized protein</fullName>
    </submittedName>
</protein>
<reference evidence="2 3" key="1">
    <citation type="submission" date="2016-09" db="EMBL/GenBank/DDBJ databases">
        <title>The draft genome of Dichanthelium oligosanthes: A C3 panicoid grass species.</title>
        <authorList>
            <person name="Studer A.J."/>
            <person name="Schnable J.C."/>
            <person name="Brutnell T.P."/>
        </authorList>
    </citation>
    <scope>NUCLEOTIDE SEQUENCE [LARGE SCALE GENOMIC DNA]</scope>
    <source>
        <strain evidence="3">cv. Kellogg 1175</strain>
        <tissue evidence="2">Leaf</tissue>
    </source>
</reference>
<feature type="compositionally biased region" description="Basic and acidic residues" evidence="1">
    <location>
        <begin position="184"/>
        <end position="193"/>
    </location>
</feature>
<dbReference type="AlphaFoldDB" id="A0A1E5UTG1"/>
<feature type="compositionally biased region" description="Basic residues" evidence="1">
    <location>
        <begin position="31"/>
        <end position="41"/>
    </location>
</feature>
<dbReference type="EMBL" id="LWDX02064099">
    <property type="protein sequence ID" value="OEL16085.1"/>
    <property type="molecule type" value="Genomic_DNA"/>
</dbReference>
<evidence type="ECO:0000313" key="3">
    <source>
        <dbReference type="Proteomes" id="UP000095767"/>
    </source>
</evidence>
<dbReference type="PANTHER" id="PTHR46327">
    <property type="entry name" value="F16F4.11 PROTEIN-RELATED"/>
    <property type="match status" value="1"/>
</dbReference>
<name>A0A1E5UTG1_9POAL</name>
<comment type="caution">
    <text evidence="2">The sequence shown here is derived from an EMBL/GenBank/DDBJ whole genome shotgun (WGS) entry which is preliminary data.</text>
</comment>
<dbReference type="PANTHER" id="PTHR46327:SF16">
    <property type="entry name" value="MYB_SANT-LIKE DNA-BINDING DOMAIN-CONTAINING PROTEIN"/>
    <property type="match status" value="1"/>
</dbReference>
<organism evidence="2 3">
    <name type="scientific">Dichanthelium oligosanthes</name>
    <dbReference type="NCBI Taxonomy" id="888268"/>
    <lineage>
        <taxon>Eukaryota</taxon>
        <taxon>Viridiplantae</taxon>
        <taxon>Streptophyta</taxon>
        <taxon>Embryophyta</taxon>
        <taxon>Tracheophyta</taxon>
        <taxon>Spermatophyta</taxon>
        <taxon>Magnoliopsida</taxon>
        <taxon>Liliopsida</taxon>
        <taxon>Poales</taxon>
        <taxon>Poaceae</taxon>
        <taxon>PACMAD clade</taxon>
        <taxon>Panicoideae</taxon>
        <taxon>Panicodae</taxon>
        <taxon>Paniceae</taxon>
        <taxon>Dichantheliinae</taxon>
        <taxon>Dichanthelium</taxon>
    </lineage>
</organism>
<keyword evidence="3" id="KW-1185">Reference proteome</keyword>
<proteinExistence type="predicted"/>
<feature type="compositionally biased region" description="Acidic residues" evidence="1">
    <location>
        <begin position="48"/>
        <end position="60"/>
    </location>
</feature>
<accession>A0A1E5UTG1</accession>
<feature type="compositionally biased region" description="Acidic residues" evidence="1">
    <location>
        <begin position="194"/>
        <end position="211"/>
    </location>
</feature>
<feature type="region of interest" description="Disordered" evidence="1">
    <location>
        <begin position="29"/>
        <end position="73"/>
    </location>
</feature>